<name>A0A9X2KJC2_9MICC</name>
<organism evidence="1 2">
    <name type="scientific">Rothia santali</name>
    <dbReference type="NCBI Taxonomy" id="2949643"/>
    <lineage>
        <taxon>Bacteria</taxon>
        <taxon>Bacillati</taxon>
        <taxon>Actinomycetota</taxon>
        <taxon>Actinomycetes</taxon>
        <taxon>Micrococcales</taxon>
        <taxon>Micrococcaceae</taxon>
        <taxon>Rothia</taxon>
    </lineage>
</organism>
<evidence type="ECO:0000313" key="2">
    <source>
        <dbReference type="Proteomes" id="UP001139502"/>
    </source>
</evidence>
<proteinExistence type="predicted"/>
<sequence>MIYTTDSGNHPSGVSVGVIMMDARVPYPPGSPNNAETFPFPVTYECINEANYDSLIYVPRFDELLDRFIEAGQRLVSRGVKAVVGSCGFMVLFQRELSEALPVPVFSSSLLQIPLIAQTISPARKIGIVTFSGDSLSENHMGIATGNLPIDCVVHGLENRPAFRSAVHEESGILDFDAVESDVVAEALDMQERNPDIGSILLECTDLPPYAAAVAQATSLPVYDVNSLIFWAYSAIKPRTYGHHAASPSR</sequence>
<dbReference type="Proteomes" id="UP001139502">
    <property type="component" value="Unassembled WGS sequence"/>
</dbReference>
<protein>
    <submittedName>
        <fullName evidence="1">Aspartate/glutamate racemase family protein</fullName>
    </submittedName>
</protein>
<gene>
    <name evidence="1" type="ORF">NBM05_13290</name>
</gene>
<dbReference type="RefSeq" id="WP_254168396.1">
    <property type="nucleotide sequence ID" value="NZ_JANAFB010000043.1"/>
</dbReference>
<dbReference type="EMBL" id="JANAFB010000043">
    <property type="protein sequence ID" value="MCP3426955.1"/>
    <property type="molecule type" value="Genomic_DNA"/>
</dbReference>
<evidence type="ECO:0000313" key="1">
    <source>
        <dbReference type="EMBL" id="MCP3426955.1"/>
    </source>
</evidence>
<comment type="caution">
    <text evidence="1">The sequence shown here is derived from an EMBL/GenBank/DDBJ whole genome shotgun (WGS) entry which is preliminary data.</text>
</comment>
<dbReference type="NCBIfam" id="NF005679">
    <property type="entry name" value="PRK07475.1"/>
    <property type="match status" value="1"/>
</dbReference>
<dbReference type="AlphaFoldDB" id="A0A9X2KJC2"/>
<keyword evidence="2" id="KW-1185">Reference proteome</keyword>
<accession>A0A9X2KJC2</accession>
<reference evidence="1" key="1">
    <citation type="submission" date="2022-06" db="EMBL/GenBank/DDBJ databases">
        <title>Rothia sp. isolated from sandalwood seedling.</title>
        <authorList>
            <person name="Tuikhar N."/>
            <person name="Kirdat K."/>
            <person name="Thorat V."/>
            <person name="Swetha P."/>
            <person name="Padma S."/>
            <person name="Sundararaj R."/>
            <person name="Yadav A."/>
        </authorList>
    </citation>
    <scope>NUCLEOTIDE SEQUENCE</scope>
    <source>
        <strain evidence="1">AR01</strain>
    </source>
</reference>